<dbReference type="GO" id="GO:0051707">
    <property type="term" value="P:response to other organism"/>
    <property type="evidence" value="ECO:0007669"/>
    <property type="project" value="UniProtKB-ARBA"/>
</dbReference>
<proteinExistence type="inferred from homology"/>
<gene>
    <name evidence="12" type="ORF">OLEA9_A100723</name>
</gene>
<comment type="caution">
    <text evidence="12">The sequence shown here is derived from an EMBL/GenBank/DDBJ whole genome shotgun (WGS) entry which is preliminary data.</text>
</comment>
<evidence type="ECO:0000256" key="5">
    <source>
        <dbReference type="ARBA" id="ARBA00022692"/>
    </source>
</evidence>
<dbReference type="PANTHER" id="PTHR48063:SF98">
    <property type="entry name" value="LRR RECEPTOR-LIKE SERINE_THREONINE-PROTEIN KINASE FLS2"/>
    <property type="match status" value="1"/>
</dbReference>
<evidence type="ECO:0000256" key="3">
    <source>
        <dbReference type="ARBA" id="ARBA00022475"/>
    </source>
</evidence>
<dbReference type="Pfam" id="PF13855">
    <property type="entry name" value="LRR_8"/>
    <property type="match status" value="1"/>
</dbReference>
<dbReference type="FunFam" id="3.80.10.10:FF:000111">
    <property type="entry name" value="LRR receptor-like serine/threonine-protein kinase ERECTA"/>
    <property type="match status" value="1"/>
</dbReference>
<keyword evidence="3" id="KW-1003">Cell membrane</keyword>
<name>A0A8S0Q9H5_OLEEU</name>
<keyword evidence="8 11" id="KW-1133">Transmembrane helix</keyword>
<keyword evidence="5 11" id="KW-0812">Transmembrane</keyword>
<dbReference type="SUPFAM" id="SSF52058">
    <property type="entry name" value="L domain-like"/>
    <property type="match status" value="2"/>
</dbReference>
<dbReference type="FunFam" id="3.80.10.10:FF:000041">
    <property type="entry name" value="LRR receptor-like serine/threonine-protein kinase ERECTA"/>
    <property type="match status" value="1"/>
</dbReference>
<dbReference type="PROSITE" id="PS51450">
    <property type="entry name" value="LRR"/>
    <property type="match status" value="1"/>
</dbReference>
<keyword evidence="4" id="KW-0433">Leucine-rich repeat</keyword>
<evidence type="ECO:0000256" key="1">
    <source>
        <dbReference type="ARBA" id="ARBA00004251"/>
    </source>
</evidence>
<organism evidence="12 13">
    <name type="scientific">Olea europaea subsp. europaea</name>
    <dbReference type="NCBI Taxonomy" id="158383"/>
    <lineage>
        <taxon>Eukaryota</taxon>
        <taxon>Viridiplantae</taxon>
        <taxon>Streptophyta</taxon>
        <taxon>Embryophyta</taxon>
        <taxon>Tracheophyta</taxon>
        <taxon>Spermatophyta</taxon>
        <taxon>Magnoliopsida</taxon>
        <taxon>eudicotyledons</taxon>
        <taxon>Gunneridae</taxon>
        <taxon>Pentapetalae</taxon>
        <taxon>asterids</taxon>
        <taxon>lamiids</taxon>
        <taxon>Lamiales</taxon>
        <taxon>Oleaceae</taxon>
        <taxon>Oleeae</taxon>
        <taxon>Olea</taxon>
    </lineage>
</organism>
<dbReference type="OrthoDB" id="906087at2759"/>
<dbReference type="InterPro" id="IPR003591">
    <property type="entry name" value="Leu-rich_rpt_typical-subtyp"/>
</dbReference>
<keyword evidence="9 11" id="KW-0472">Membrane</keyword>
<protein>
    <submittedName>
        <fullName evidence="12">Leucine-rich repeat</fullName>
    </submittedName>
</protein>
<dbReference type="GO" id="GO:0005886">
    <property type="term" value="C:plasma membrane"/>
    <property type="evidence" value="ECO:0007669"/>
    <property type="project" value="UniProtKB-SubCell"/>
</dbReference>
<evidence type="ECO:0000256" key="4">
    <source>
        <dbReference type="ARBA" id="ARBA00022614"/>
    </source>
</evidence>
<accession>A0A8S0Q9H5</accession>
<comment type="similarity">
    <text evidence="2">Belongs to the RLP family.</text>
</comment>
<evidence type="ECO:0000256" key="8">
    <source>
        <dbReference type="ARBA" id="ARBA00022989"/>
    </source>
</evidence>
<dbReference type="Gramene" id="OE9A100723T1">
    <property type="protein sequence ID" value="OE9A100723C1"/>
    <property type="gene ID" value="OE9A100723"/>
</dbReference>
<evidence type="ECO:0000256" key="9">
    <source>
        <dbReference type="ARBA" id="ARBA00023136"/>
    </source>
</evidence>
<keyword evidence="13" id="KW-1185">Reference proteome</keyword>
<dbReference type="InterPro" id="IPR032675">
    <property type="entry name" value="LRR_dom_sf"/>
</dbReference>
<dbReference type="Proteomes" id="UP000594638">
    <property type="component" value="Unassembled WGS sequence"/>
</dbReference>
<dbReference type="EMBL" id="CACTIH010001817">
    <property type="protein sequence ID" value="CAA2964027.1"/>
    <property type="molecule type" value="Genomic_DNA"/>
</dbReference>
<dbReference type="InterPro" id="IPR001611">
    <property type="entry name" value="Leu-rich_rpt"/>
</dbReference>
<dbReference type="AlphaFoldDB" id="A0A8S0Q9H5"/>
<dbReference type="Gene3D" id="3.80.10.10">
    <property type="entry name" value="Ribonuclease Inhibitor"/>
    <property type="match status" value="3"/>
</dbReference>
<dbReference type="InterPro" id="IPR046956">
    <property type="entry name" value="RLP23-like"/>
</dbReference>
<keyword evidence="7" id="KW-0677">Repeat</keyword>
<dbReference type="PRINTS" id="PR00019">
    <property type="entry name" value="LEURICHRPT"/>
</dbReference>
<evidence type="ECO:0000256" key="2">
    <source>
        <dbReference type="ARBA" id="ARBA00009592"/>
    </source>
</evidence>
<sequence>MSKLTLLQLLSMSYCDLPPHVDPLPSTVNASNFLSYLRLNGNNLSSSSVFPWLFNFSSRLIYLNINDNNLQGPIPNAIGNIASLEYLYLHENLLDGAIPSSFGNLSRLIYLSLGNNQLEGVITEAHFSGLYRLSYLCLFQNLDISFNFSSAWNPPFQLRYLDLMDCKLGPHFPTWLHTQKELWYLDISNAGIHDTLPDWFWDLSPKLYGFNASHNNIYGVLPDLSSRFSTYLFIDLSSNQFNCLLPSLPLKGSVLDFSNNKFWGSITDLCSKASFLEHLDLSSNLLSGQLPDCFGNQMSLKFLNLSYNNLSGKIPLPNNISSLHLQNNSFTGEIPASLRNCTSLHFLDLSENKLTGEIPTWLGDRLSKLVLLNLRSNQFLGTIPLNLCYLTCLQVLDISFNKISGPVPKCLSNLTAMVQQVEFESYTLIHALVIKSPQFETSFQQLRFPHFEGAEVTWKGKENEYIKSLQLVKLIDLSSNNLVGEIPPEITSLVGLVALNLSRNNLSGLLPVKLGQLRSLNFLDLSRNHISGGIPVGLSQLDALGVLDLSYNNLSGKIPFIAHLQTFEASAYVGNSRLCGPPLAKPCPGDESPLDPKFNENKKGIESPEEEDELISLGFYIAMTLGFIVGFWGVFGTLQLNKSWKSAFFGSMEWLYVRTLINKNRLQNFFAFL</sequence>
<keyword evidence="10" id="KW-0325">Glycoprotein</keyword>
<evidence type="ECO:0000256" key="6">
    <source>
        <dbReference type="ARBA" id="ARBA00022729"/>
    </source>
</evidence>
<feature type="transmembrane region" description="Helical" evidence="11">
    <location>
        <begin position="617"/>
        <end position="638"/>
    </location>
</feature>
<dbReference type="FunFam" id="3.80.10.10:FF:000095">
    <property type="entry name" value="LRR receptor-like serine/threonine-protein kinase GSO1"/>
    <property type="match status" value="1"/>
</dbReference>
<evidence type="ECO:0000256" key="7">
    <source>
        <dbReference type="ARBA" id="ARBA00022737"/>
    </source>
</evidence>
<evidence type="ECO:0000256" key="10">
    <source>
        <dbReference type="ARBA" id="ARBA00023180"/>
    </source>
</evidence>
<dbReference type="GO" id="GO:0006952">
    <property type="term" value="P:defense response"/>
    <property type="evidence" value="ECO:0007669"/>
    <property type="project" value="UniProtKB-ARBA"/>
</dbReference>
<dbReference type="SMART" id="SM00369">
    <property type="entry name" value="LRR_TYP"/>
    <property type="match status" value="6"/>
</dbReference>
<evidence type="ECO:0000313" key="13">
    <source>
        <dbReference type="Proteomes" id="UP000594638"/>
    </source>
</evidence>
<dbReference type="Pfam" id="PF00560">
    <property type="entry name" value="LRR_1"/>
    <property type="match status" value="9"/>
</dbReference>
<evidence type="ECO:0000313" key="12">
    <source>
        <dbReference type="EMBL" id="CAA2964027.1"/>
    </source>
</evidence>
<evidence type="ECO:0000256" key="11">
    <source>
        <dbReference type="SAM" id="Phobius"/>
    </source>
</evidence>
<comment type="subcellular location">
    <subcellularLocation>
        <location evidence="1">Cell membrane</location>
        <topology evidence="1">Single-pass type I membrane protein</topology>
    </subcellularLocation>
</comment>
<dbReference type="PANTHER" id="PTHR48063">
    <property type="entry name" value="LRR RECEPTOR-LIKE KINASE"/>
    <property type="match status" value="1"/>
</dbReference>
<keyword evidence="6" id="KW-0732">Signal</keyword>
<reference evidence="12 13" key="1">
    <citation type="submission" date="2019-12" db="EMBL/GenBank/DDBJ databases">
        <authorList>
            <person name="Alioto T."/>
            <person name="Alioto T."/>
            <person name="Gomez Garrido J."/>
        </authorList>
    </citation>
    <scope>NUCLEOTIDE SEQUENCE [LARGE SCALE GENOMIC DNA]</scope>
</reference>